<dbReference type="FunFam" id="1.20.140.10:FF:000004">
    <property type="entry name" value="Acyl-CoA dehydrogenase FadE25"/>
    <property type="match status" value="1"/>
</dbReference>
<dbReference type="Gene3D" id="1.10.540.10">
    <property type="entry name" value="Acyl-CoA dehydrogenase/oxidase, N-terminal domain"/>
    <property type="match status" value="1"/>
</dbReference>
<feature type="domain" description="Acyl-CoA dehydrogenase/oxidase N-terminal" evidence="9">
    <location>
        <begin position="17"/>
        <end position="127"/>
    </location>
</feature>
<reference evidence="11" key="1">
    <citation type="journal article" date="2014" name="Int. J. Syst. Evol. Microbiol.">
        <title>Complete genome sequence of Corynebacterium casei LMG S-19264T (=DSM 44701T), isolated from a smear-ripened cheese.</title>
        <authorList>
            <consortium name="US DOE Joint Genome Institute (JGI-PGF)"/>
            <person name="Walter F."/>
            <person name="Albersmeier A."/>
            <person name="Kalinowski J."/>
            <person name="Ruckert C."/>
        </authorList>
    </citation>
    <scope>NUCLEOTIDE SEQUENCE</scope>
    <source>
        <strain evidence="11">JCM 11219</strain>
    </source>
</reference>
<dbReference type="InterPro" id="IPR036250">
    <property type="entry name" value="AcylCo_DH-like_C"/>
</dbReference>
<keyword evidence="3 6" id="KW-0285">Flavoprotein</keyword>
<keyword evidence="5 6" id="KW-0560">Oxidoreductase</keyword>
<dbReference type="InterPro" id="IPR006089">
    <property type="entry name" value="Acyl-CoA_DH_CS"/>
</dbReference>
<dbReference type="InterPro" id="IPR009075">
    <property type="entry name" value="AcylCo_DH/oxidase_C"/>
</dbReference>
<dbReference type="FunFam" id="1.10.540.10:FF:000002">
    <property type="entry name" value="Acyl-CoA dehydrogenase FadE19"/>
    <property type="match status" value="1"/>
</dbReference>
<reference evidence="10" key="4">
    <citation type="journal article" date="2023" name="Microbiol. Resour. Announc.">
        <title>Complete Genome Sequence of Vulcanisaeta souniana Strain IC-059, a Hyperthermophilic Archaeon Isolated from Hot Spring Water in Japan.</title>
        <authorList>
            <person name="Kato S."/>
            <person name="Itoh T."/>
            <person name="Wu L."/>
            <person name="Ma J."/>
            <person name="Ohkuma M."/>
        </authorList>
    </citation>
    <scope>NUCLEOTIDE SEQUENCE</scope>
    <source>
        <strain evidence="10">JCM 11219</strain>
    </source>
</reference>
<sequence>MVFPLDSLQDYQLMFKQEHEMLRKSVREFLEREVAPHALEFDDKDEVPREVLRKLGEQGLWGIGIEENYGGQGGDTISAVIVMEELSRVAPPLAVIRGTNELFSIPILLFGSEELRRKYIPPIARGEAFGAHAMTEPCCGSDAAGIQTRAVKKGDRWVINGRKIFISNADIADYMVVFARTSEPQPNRRWFGITAFVVEKGAQGLKIGTKFEKRGLRGSHAMEVIFDDVEVPDENRVGEVGMGFIIAMETYDRTRVSVAAQGLGMAQAAFERAFQYSFQRTAFGQYLASFEAIQFTLTEMMAELMTARYLVYLAAYLADQGKEEFKYVASLAKFYTTEVAEKIVSKAIDIHGGVGVIHETGIERFLRDVKITEIYEGANNIQRVVAFRQLLRTLTKKGVISQDIAKSIT</sequence>
<evidence type="ECO:0000313" key="11">
    <source>
        <dbReference type="EMBL" id="GGI81640.1"/>
    </source>
</evidence>
<dbReference type="GeneID" id="76207483"/>
<dbReference type="InterPro" id="IPR037069">
    <property type="entry name" value="AcylCoA_DH/ox_N_sf"/>
</dbReference>
<evidence type="ECO:0000313" key="13">
    <source>
        <dbReference type="Proteomes" id="UP001060771"/>
    </source>
</evidence>
<dbReference type="Pfam" id="PF00441">
    <property type="entry name" value="Acyl-CoA_dh_1"/>
    <property type="match status" value="1"/>
</dbReference>
<dbReference type="AlphaFoldDB" id="A0A830E918"/>
<dbReference type="InterPro" id="IPR013786">
    <property type="entry name" value="AcylCoA_DH/ox_N"/>
</dbReference>
<dbReference type="InterPro" id="IPR046373">
    <property type="entry name" value="Acyl-CoA_Oxase/DH_mid-dom_sf"/>
</dbReference>
<dbReference type="Gene3D" id="1.20.140.10">
    <property type="entry name" value="Butyryl-CoA Dehydrogenase, subunit A, domain 3"/>
    <property type="match status" value="1"/>
</dbReference>
<reference evidence="13" key="3">
    <citation type="submission" date="2022-09" db="EMBL/GenBank/DDBJ databases">
        <title>Complete genome sequence of Vulcanisaeta souniana.</title>
        <authorList>
            <person name="Kato S."/>
            <person name="Itoh T."/>
            <person name="Ohkuma M."/>
        </authorList>
    </citation>
    <scope>NUCLEOTIDE SEQUENCE [LARGE SCALE GENOMIC DNA]</scope>
    <source>
        <strain evidence="13">JCM 11219</strain>
    </source>
</reference>
<dbReference type="PROSITE" id="PS00073">
    <property type="entry name" value="ACYL_COA_DH_2"/>
    <property type="match status" value="1"/>
</dbReference>
<feature type="domain" description="Acyl-CoA dehydrogenase/oxidase C-terminal" evidence="7">
    <location>
        <begin position="241"/>
        <end position="390"/>
    </location>
</feature>
<dbReference type="Pfam" id="PF02771">
    <property type="entry name" value="Acyl-CoA_dh_N"/>
    <property type="match status" value="1"/>
</dbReference>
<dbReference type="FunFam" id="2.40.110.10:FF:000001">
    <property type="entry name" value="Acyl-CoA dehydrogenase, mitochondrial"/>
    <property type="match status" value="1"/>
</dbReference>
<dbReference type="InterPro" id="IPR009100">
    <property type="entry name" value="AcylCoA_DH/oxidase_NM_dom_sf"/>
</dbReference>
<evidence type="ECO:0000313" key="10">
    <source>
        <dbReference type="EMBL" id="BDR92851.1"/>
    </source>
</evidence>
<dbReference type="PANTHER" id="PTHR43884">
    <property type="entry name" value="ACYL-COA DEHYDROGENASE"/>
    <property type="match status" value="1"/>
</dbReference>
<evidence type="ECO:0000256" key="3">
    <source>
        <dbReference type="ARBA" id="ARBA00022630"/>
    </source>
</evidence>
<dbReference type="EMBL" id="BMNM01000008">
    <property type="protein sequence ID" value="GGI81640.1"/>
    <property type="molecule type" value="Genomic_DNA"/>
</dbReference>
<evidence type="ECO:0000256" key="1">
    <source>
        <dbReference type="ARBA" id="ARBA00001974"/>
    </source>
</evidence>
<keyword evidence="4 6" id="KW-0274">FAD</keyword>
<evidence type="ECO:0000256" key="6">
    <source>
        <dbReference type="RuleBase" id="RU362125"/>
    </source>
</evidence>
<dbReference type="PIRSF" id="PIRSF016578">
    <property type="entry name" value="HsaA"/>
    <property type="match status" value="1"/>
</dbReference>
<name>A0A830E918_9CREN</name>
<evidence type="ECO:0000259" key="7">
    <source>
        <dbReference type="Pfam" id="PF00441"/>
    </source>
</evidence>
<proteinExistence type="inferred from homology"/>
<evidence type="ECO:0000259" key="8">
    <source>
        <dbReference type="Pfam" id="PF02770"/>
    </source>
</evidence>
<reference evidence="11" key="2">
    <citation type="submission" date="2020-09" db="EMBL/GenBank/DDBJ databases">
        <authorList>
            <person name="Sun Q."/>
            <person name="Ohkuma M."/>
        </authorList>
    </citation>
    <scope>NUCLEOTIDE SEQUENCE</scope>
    <source>
        <strain evidence="11">JCM 11219</strain>
    </source>
</reference>
<dbReference type="GO" id="GO:0050660">
    <property type="term" value="F:flavin adenine dinucleotide binding"/>
    <property type="evidence" value="ECO:0007669"/>
    <property type="project" value="InterPro"/>
</dbReference>
<dbReference type="OrthoDB" id="275197at2157"/>
<evidence type="ECO:0000256" key="2">
    <source>
        <dbReference type="ARBA" id="ARBA00009347"/>
    </source>
</evidence>
<dbReference type="PANTHER" id="PTHR43884:SF12">
    <property type="entry name" value="ISOVALERYL-COA DEHYDROGENASE, MITOCHONDRIAL-RELATED"/>
    <property type="match status" value="1"/>
</dbReference>
<comment type="cofactor">
    <cofactor evidence="1 6">
        <name>FAD</name>
        <dbReference type="ChEBI" id="CHEBI:57692"/>
    </cofactor>
</comment>
<evidence type="ECO:0000259" key="9">
    <source>
        <dbReference type="Pfam" id="PF02771"/>
    </source>
</evidence>
<protein>
    <submittedName>
        <fullName evidence="11">Acyl-CoA dehydrogenase</fullName>
    </submittedName>
</protein>
<dbReference type="Proteomes" id="UP001060771">
    <property type="component" value="Chromosome"/>
</dbReference>
<dbReference type="EMBL" id="AP026830">
    <property type="protein sequence ID" value="BDR92851.1"/>
    <property type="molecule type" value="Genomic_DNA"/>
</dbReference>
<evidence type="ECO:0000256" key="5">
    <source>
        <dbReference type="ARBA" id="ARBA00023002"/>
    </source>
</evidence>
<dbReference type="Proteomes" id="UP000657075">
    <property type="component" value="Unassembled WGS sequence"/>
</dbReference>
<dbReference type="SUPFAM" id="SSF47203">
    <property type="entry name" value="Acyl-CoA dehydrogenase C-terminal domain-like"/>
    <property type="match status" value="1"/>
</dbReference>
<feature type="domain" description="Acyl-CoA oxidase/dehydrogenase middle" evidence="8">
    <location>
        <begin position="131"/>
        <end position="229"/>
    </location>
</feature>
<accession>A0A830E918</accession>
<evidence type="ECO:0000256" key="4">
    <source>
        <dbReference type="ARBA" id="ARBA00022827"/>
    </source>
</evidence>
<dbReference type="Gene3D" id="2.40.110.10">
    <property type="entry name" value="Butyryl-CoA Dehydrogenase, subunit A, domain 2"/>
    <property type="match status" value="1"/>
</dbReference>
<organism evidence="11 12">
    <name type="scientific">Vulcanisaeta souniana JCM 11219</name>
    <dbReference type="NCBI Taxonomy" id="1293586"/>
    <lineage>
        <taxon>Archaea</taxon>
        <taxon>Thermoproteota</taxon>
        <taxon>Thermoprotei</taxon>
        <taxon>Thermoproteales</taxon>
        <taxon>Thermoproteaceae</taxon>
        <taxon>Vulcanisaeta</taxon>
    </lineage>
</organism>
<keyword evidence="13" id="KW-1185">Reference proteome</keyword>
<dbReference type="InterPro" id="IPR006091">
    <property type="entry name" value="Acyl-CoA_Oxase/DH_mid-dom"/>
</dbReference>
<dbReference type="SUPFAM" id="SSF56645">
    <property type="entry name" value="Acyl-CoA dehydrogenase NM domain-like"/>
    <property type="match status" value="1"/>
</dbReference>
<evidence type="ECO:0000313" key="12">
    <source>
        <dbReference type="Proteomes" id="UP000657075"/>
    </source>
</evidence>
<dbReference type="Pfam" id="PF02770">
    <property type="entry name" value="Acyl-CoA_dh_M"/>
    <property type="match status" value="1"/>
</dbReference>
<dbReference type="RefSeq" id="WP_188603642.1">
    <property type="nucleotide sequence ID" value="NZ_AP026830.1"/>
</dbReference>
<gene>
    <name evidence="11" type="ORF">GCM10007112_17950</name>
    <name evidence="10" type="ORF">Vsou_19440</name>
</gene>
<comment type="similarity">
    <text evidence="2 6">Belongs to the acyl-CoA dehydrogenase family.</text>
</comment>
<dbReference type="GO" id="GO:0003995">
    <property type="term" value="F:acyl-CoA dehydrogenase activity"/>
    <property type="evidence" value="ECO:0007669"/>
    <property type="project" value="InterPro"/>
</dbReference>